<dbReference type="EMBL" id="JAQHRD010000005">
    <property type="protein sequence ID" value="KAJ6440687.1"/>
    <property type="molecule type" value="Genomic_DNA"/>
</dbReference>
<comment type="caution">
    <text evidence="8">The sequence shown here is derived from an EMBL/GenBank/DDBJ whole genome shotgun (WGS) entry which is preliminary data.</text>
</comment>
<dbReference type="Gene3D" id="3.90.80.10">
    <property type="entry name" value="Inorganic pyrophosphatase"/>
    <property type="match status" value="1"/>
</dbReference>
<evidence type="ECO:0000256" key="2">
    <source>
        <dbReference type="ARBA" id="ARBA00006220"/>
    </source>
</evidence>
<keyword evidence="7" id="KW-0732">Signal</keyword>
<sequence>MLSITSLAWLALVPSSVLGASLAARDASDFDVNSLSLREVGARNTLDWRMWLEKDGNPISFWHDIPLYPNKTDDRIVHFYVEIPRWTDAKIETKRDEPLNPIFHDDKKKKPRFVVSVWPHRSYPFLYGSFPQTWENSNVKHNISGLPGDNDPMDVFDISGIDPGYVGQVKKVKVLGGLAMIDDGTTDWKAIVVDVNDPLANMVNSVEDLEKYRPGLKKQFYDWFTYYKVVKGDGLNTIIGKDYKDAAYMREAIAESHGFWRDLILGKEKHDKISTNQTSNPRACKSYIPSKEATKAFKIPEKANILPPAAKPKQYDHWYYLDKEFNIIPGQVIDVQ</sequence>
<evidence type="ECO:0000256" key="3">
    <source>
        <dbReference type="ARBA" id="ARBA00012146"/>
    </source>
</evidence>
<dbReference type="PANTHER" id="PTHR10286">
    <property type="entry name" value="INORGANIC PYROPHOSPHATASE"/>
    <property type="match status" value="1"/>
</dbReference>
<organism evidence="8 9">
    <name type="scientific">Purpureocillium lavendulum</name>
    <dbReference type="NCBI Taxonomy" id="1247861"/>
    <lineage>
        <taxon>Eukaryota</taxon>
        <taxon>Fungi</taxon>
        <taxon>Dikarya</taxon>
        <taxon>Ascomycota</taxon>
        <taxon>Pezizomycotina</taxon>
        <taxon>Sordariomycetes</taxon>
        <taxon>Hypocreomycetidae</taxon>
        <taxon>Hypocreales</taxon>
        <taxon>Ophiocordycipitaceae</taxon>
        <taxon>Purpureocillium</taxon>
    </lineage>
</organism>
<dbReference type="GO" id="GO:0000287">
    <property type="term" value="F:magnesium ion binding"/>
    <property type="evidence" value="ECO:0007669"/>
    <property type="project" value="InterPro"/>
</dbReference>
<keyword evidence="4" id="KW-0479">Metal-binding</keyword>
<protein>
    <recommendedName>
        <fullName evidence="3">inorganic diphosphatase</fullName>
        <ecNumber evidence="3">3.6.1.1</ecNumber>
    </recommendedName>
</protein>
<dbReference type="Proteomes" id="UP001163105">
    <property type="component" value="Unassembled WGS sequence"/>
</dbReference>
<dbReference type="Pfam" id="PF00719">
    <property type="entry name" value="Pyrophosphatase"/>
    <property type="match status" value="1"/>
</dbReference>
<keyword evidence="5" id="KW-0378">Hydrolase</keyword>
<dbReference type="EC" id="3.6.1.1" evidence="3"/>
<dbReference type="PROSITE" id="PS00387">
    <property type="entry name" value="PPASE"/>
    <property type="match status" value="1"/>
</dbReference>
<reference evidence="8" key="1">
    <citation type="submission" date="2023-01" db="EMBL/GenBank/DDBJ databases">
        <title>The growth and conidiation of Purpureocillium lavendulum are regulated by nitrogen source and histone H3K14 acetylation.</title>
        <authorList>
            <person name="Tang P."/>
            <person name="Han J."/>
            <person name="Zhang C."/>
            <person name="Tang P."/>
            <person name="Qi F."/>
            <person name="Zhang K."/>
            <person name="Liang L."/>
        </authorList>
    </citation>
    <scope>NUCLEOTIDE SEQUENCE</scope>
    <source>
        <strain evidence="8">YMF1.00683</strain>
    </source>
</reference>
<comment type="similarity">
    <text evidence="2">Belongs to the PPase family.</text>
</comment>
<evidence type="ECO:0000256" key="1">
    <source>
        <dbReference type="ARBA" id="ARBA00001946"/>
    </source>
</evidence>
<feature type="chain" id="PRO_5044298704" description="inorganic diphosphatase" evidence="7">
    <location>
        <begin position="20"/>
        <end position="336"/>
    </location>
</feature>
<gene>
    <name evidence="8" type="primary">ppa</name>
    <name evidence="8" type="ORF">O9K51_06477</name>
</gene>
<dbReference type="InterPro" id="IPR036649">
    <property type="entry name" value="Pyrophosphatase_sf"/>
</dbReference>
<dbReference type="SUPFAM" id="SSF50324">
    <property type="entry name" value="Inorganic pyrophosphatase"/>
    <property type="match status" value="1"/>
</dbReference>
<evidence type="ECO:0000256" key="5">
    <source>
        <dbReference type="ARBA" id="ARBA00022801"/>
    </source>
</evidence>
<dbReference type="CDD" id="cd00412">
    <property type="entry name" value="pyrophosphatase"/>
    <property type="match status" value="1"/>
</dbReference>
<dbReference type="GO" id="GO:0004427">
    <property type="term" value="F:inorganic diphosphate phosphatase activity"/>
    <property type="evidence" value="ECO:0007669"/>
    <property type="project" value="UniProtKB-EC"/>
</dbReference>
<evidence type="ECO:0000313" key="8">
    <source>
        <dbReference type="EMBL" id="KAJ6440687.1"/>
    </source>
</evidence>
<accession>A0AB34FQP7</accession>
<dbReference type="InterPro" id="IPR008162">
    <property type="entry name" value="Pyrophosphatase"/>
</dbReference>
<dbReference type="GO" id="GO:0006796">
    <property type="term" value="P:phosphate-containing compound metabolic process"/>
    <property type="evidence" value="ECO:0007669"/>
    <property type="project" value="InterPro"/>
</dbReference>
<keyword evidence="6" id="KW-0460">Magnesium</keyword>
<comment type="cofactor">
    <cofactor evidence="1">
        <name>Mg(2+)</name>
        <dbReference type="ChEBI" id="CHEBI:18420"/>
    </cofactor>
</comment>
<evidence type="ECO:0000256" key="6">
    <source>
        <dbReference type="ARBA" id="ARBA00022842"/>
    </source>
</evidence>
<dbReference type="AlphaFoldDB" id="A0AB34FQP7"/>
<proteinExistence type="inferred from homology"/>
<evidence type="ECO:0000256" key="7">
    <source>
        <dbReference type="SAM" id="SignalP"/>
    </source>
</evidence>
<evidence type="ECO:0000256" key="4">
    <source>
        <dbReference type="ARBA" id="ARBA00022723"/>
    </source>
</evidence>
<dbReference type="GO" id="GO:0005737">
    <property type="term" value="C:cytoplasm"/>
    <property type="evidence" value="ECO:0007669"/>
    <property type="project" value="InterPro"/>
</dbReference>
<evidence type="ECO:0000313" key="9">
    <source>
        <dbReference type="Proteomes" id="UP001163105"/>
    </source>
</evidence>
<name>A0AB34FQP7_9HYPO</name>
<keyword evidence="9" id="KW-1185">Reference proteome</keyword>
<feature type="signal peptide" evidence="7">
    <location>
        <begin position="1"/>
        <end position="19"/>
    </location>
</feature>